<accession>A0A7I8VD13</accession>
<dbReference type="Pfam" id="PF14811">
    <property type="entry name" value="TPD"/>
    <property type="match status" value="1"/>
</dbReference>
<reference evidence="6 7" key="1">
    <citation type="submission" date="2020-08" db="EMBL/GenBank/DDBJ databases">
        <authorList>
            <person name="Hejnol A."/>
        </authorList>
    </citation>
    <scope>NUCLEOTIDE SEQUENCE [LARGE SCALE GENOMIC DNA]</scope>
</reference>
<proteinExistence type="predicted"/>
<sequence length="195" mass="22984">MKLTLYKEIINCLQNRKLPITIEYLRELTEKFAGTKEETLYSIADQLNQRRAKATLWKHSRESNTLFETILNCLLCTSVGEEYETFLKKKLRESNIAFLDENVLRKDGYDKTPDIKLEVPIGVNGKVVNWIESKALFADEECHKTYLKEQLWSYWNRFGSGLVIYWFGYIDDLNFQDEKGIQIMDEFPTEFVQPS</sequence>
<evidence type="ECO:0000256" key="2">
    <source>
        <dbReference type="ARBA" id="ARBA00004496"/>
    </source>
</evidence>
<dbReference type="PANTHER" id="PTHR31661">
    <property type="entry name" value="SIMILAR TO CDNA SEQUENCE BC052040"/>
    <property type="match status" value="1"/>
</dbReference>
<evidence type="ECO:0000313" key="6">
    <source>
        <dbReference type="EMBL" id="CAD5113803.1"/>
    </source>
</evidence>
<name>A0A7I8VD13_9ANNE</name>
<gene>
    <name evidence="6" type="ORF">DGYR_LOCUS2737</name>
</gene>
<keyword evidence="7" id="KW-1185">Reference proteome</keyword>
<dbReference type="OrthoDB" id="1272at2759"/>
<dbReference type="GO" id="GO:0005737">
    <property type="term" value="C:cytoplasm"/>
    <property type="evidence" value="ECO:0007669"/>
    <property type="project" value="UniProtKB-SubCell"/>
</dbReference>
<evidence type="ECO:0000256" key="4">
    <source>
        <dbReference type="ARBA" id="ARBA00023242"/>
    </source>
</evidence>
<organism evidence="6 7">
    <name type="scientific">Dimorphilus gyrociliatus</name>
    <dbReference type="NCBI Taxonomy" id="2664684"/>
    <lineage>
        <taxon>Eukaryota</taxon>
        <taxon>Metazoa</taxon>
        <taxon>Spiralia</taxon>
        <taxon>Lophotrochozoa</taxon>
        <taxon>Annelida</taxon>
        <taxon>Polychaeta</taxon>
        <taxon>Polychaeta incertae sedis</taxon>
        <taxon>Dinophilidae</taxon>
        <taxon>Dimorphilus</taxon>
    </lineage>
</organism>
<comment type="caution">
    <text evidence="6">The sequence shown here is derived from an EMBL/GenBank/DDBJ whole genome shotgun (WGS) entry which is preliminary data.</text>
</comment>
<dbReference type="PANTHER" id="PTHR31661:SF1">
    <property type="entry name" value="CDAN1-INTERACTING NUCLEASE 1"/>
    <property type="match status" value="1"/>
</dbReference>
<dbReference type="GO" id="GO:0005634">
    <property type="term" value="C:nucleus"/>
    <property type="evidence" value="ECO:0007669"/>
    <property type="project" value="UniProtKB-SubCell"/>
</dbReference>
<evidence type="ECO:0000256" key="5">
    <source>
        <dbReference type="ARBA" id="ARBA00023480"/>
    </source>
</evidence>
<keyword evidence="3" id="KW-0963">Cytoplasm</keyword>
<keyword evidence="4" id="KW-0539">Nucleus</keyword>
<protein>
    <recommendedName>
        <fullName evidence="5">CDAN1-interacting nuclease 1</fullName>
    </recommendedName>
</protein>
<dbReference type="EMBL" id="CAJFCJ010000004">
    <property type="protein sequence ID" value="CAD5113803.1"/>
    <property type="molecule type" value="Genomic_DNA"/>
</dbReference>
<evidence type="ECO:0000313" key="7">
    <source>
        <dbReference type="Proteomes" id="UP000549394"/>
    </source>
</evidence>
<comment type="subcellular location">
    <subcellularLocation>
        <location evidence="2">Cytoplasm</location>
    </subcellularLocation>
    <subcellularLocation>
        <location evidence="1">Nucleus</location>
    </subcellularLocation>
</comment>
<evidence type="ECO:0000256" key="3">
    <source>
        <dbReference type="ARBA" id="ARBA00022490"/>
    </source>
</evidence>
<dbReference type="InterPro" id="IPR029404">
    <property type="entry name" value="CDIN1"/>
</dbReference>
<dbReference type="Proteomes" id="UP000549394">
    <property type="component" value="Unassembled WGS sequence"/>
</dbReference>
<evidence type="ECO:0000256" key="1">
    <source>
        <dbReference type="ARBA" id="ARBA00004123"/>
    </source>
</evidence>
<dbReference type="AlphaFoldDB" id="A0A7I8VD13"/>